<proteinExistence type="predicted"/>
<organism evidence="2 3">
    <name type="scientific">Anas platyrhynchos</name>
    <name type="common">Mallard</name>
    <name type="synonym">Anas boschas</name>
    <dbReference type="NCBI Taxonomy" id="8839"/>
    <lineage>
        <taxon>Eukaryota</taxon>
        <taxon>Metazoa</taxon>
        <taxon>Chordata</taxon>
        <taxon>Craniata</taxon>
        <taxon>Vertebrata</taxon>
        <taxon>Euteleostomi</taxon>
        <taxon>Archelosauria</taxon>
        <taxon>Archosauria</taxon>
        <taxon>Dinosauria</taxon>
        <taxon>Saurischia</taxon>
        <taxon>Theropoda</taxon>
        <taxon>Coelurosauria</taxon>
        <taxon>Aves</taxon>
        <taxon>Neognathae</taxon>
        <taxon>Galloanserae</taxon>
        <taxon>Anseriformes</taxon>
        <taxon>Anatidae</taxon>
        <taxon>Anatinae</taxon>
        <taxon>Anas</taxon>
    </lineage>
</organism>
<feature type="region of interest" description="Disordered" evidence="1">
    <location>
        <begin position="28"/>
        <end position="77"/>
    </location>
</feature>
<feature type="region of interest" description="Disordered" evidence="1">
    <location>
        <begin position="160"/>
        <end position="190"/>
    </location>
</feature>
<feature type="compositionally biased region" description="Basic and acidic residues" evidence="1">
    <location>
        <begin position="34"/>
        <end position="48"/>
    </location>
</feature>
<reference evidence="3" key="1">
    <citation type="journal article" date="2013" name="Nat. Genet.">
        <title>The duck genome and transcriptome provide insight into an avian influenza virus reservoir species.</title>
        <authorList>
            <person name="Huang Y."/>
            <person name="Li Y."/>
            <person name="Burt D.W."/>
            <person name="Chen H."/>
            <person name="Zhang Y."/>
            <person name="Qian W."/>
            <person name="Kim H."/>
            <person name="Gan S."/>
            <person name="Zhao Y."/>
            <person name="Li J."/>
            <person name="Yi K."/>
            <person name="Feng H."/>
            <person name="Zhu P."/>
            <person name="Li B."/>
            <person name="Liu Q."/>
            <person name="Fairley S."/>
            <person name="Magor K.E."/>
            <person name="Du Z."/>
            <person name="Hu X."/>
            <person name="Goodman L."/>
            <person name="Tafer H."/>
            <person name="Vignal A."/>
            <person name="Lee T."/>
            <person name="Kim K.W."/>
            <person name="Sheng Z."/>
            <person name="An Y."/>
            <person name="Searle S."/>
            <person name="Herrero J."/>
            <person name="Groenen M.A."/>
            <person name="Crooijmans R.P."/>
            <person name="Faraut T."/>
            <person name="Cai Q."/>
            <person name="Webster R.G."/>
            <person name="Aldridge J.R."/>
            <person name="Warren W.C."/>
            <person name="Bartschat S."/>
            <person name="Kehr S."/>
            <person name="Marz M."/>
            <person name="Stadler P.F."/>
            <person name="Smith J."/>
            <person name="Kraus R.H."/>
            <person name="Zhao Y."/>
            <person name="Ren L."/>
            <person name="Fei J."/>
            <person name="Morisson M."/>
            <person name="Kaiser P."/>
            <person name="Griffin D.K."/>
            <person name="Rao M."/>
            <person name="Pitel F."/>
            <person name="Wang J."/>
            <person name="Li N."/>
        </authorList>
    </citation>
    <scope>NUCLEOTIDE SEQUENCE [LARGE SCALE GENOMIC DNA]</scope>
</reference>
<feature type="compositionally biased region" description="Basic residues" evidence="1">
    <location>
        <begin position="49"/>
        <end position="61"/>
    </location>
</feature>
<evidence type="ECO:0000313" key="3">
    <source>
        <dbReference type="Proteomes" id="UP000296049"/>
    </source>
</evidence>
<sequence length="202" mass="22135">MPRGESKPLSFLGVPAGALRYRKAFHAPGSAHAARMERRGMVTRDRNRWGGKKHPRPRATHHLGAGTDRRTEQQGWAAARLHRAPSYPNHHEGISKAISQEMRLIHSLPKHQENPQEIPWDPEPNTHHAPPSPPGGSHSWTPAVPFARGGCTGHLRQLLLQESSSSKRPGGDPTAHISSKRPPRPPQAGRGLCRALLLQAAA</sequence>
<evidence type="ECO:0000256" key="1">
    <source>
        <dbReference type="SAM" id="MobiDB-lite"/>
    </source>
</evidence>
<feature type="region of interest" description="Disordered" evidence="1">
    <location>
        <begin position="111"/>
        <end position="148"/>
    </location>
</feature>
<protein>
    <submittedName>
        <fullName evidence="2">Uncharacterized protein</fullName>
    </submittedName>
</protein>
<name>R0M8U7_ANAPL</name>
<dbReference type="Proteomes" id="UP000296049">
    <property type="component" value="Unassembled WGS sequence"/>
</dbReference>
<evidence type="ECO:0000313" key="2">
    <source>
        <dbReference type="EMBL" id="EOB09228.1"/>
    </source>
</evidence>
<dbReference type="AlphaFoldDB" id="R0M8U7"/>
<keyword evidence="3" id="KW-1185">Reference proteome</keyword>
<dbReference type="EMBL" id="KB742382">
    <property type="protein sequence ID" value="EOB09228.1"/>
    <property type="molecule type" value="Genomic_DNA"/>
</dbReference>
<accession>R0M8U7</accession>
<gene>
    <name evidence="2" type="ORF">Anapl_04475</name>
</gene>